<dbReference type="Pfam" id="PF07949">
    <property type="entry name" value="YbbR"/>
    <property type="match status" value="3"/>
</dbReference>
<keyword evidence="1" id="KW-0472">Membrane</keyword>
<dbReference type="RefSeq" id="WP_390298100.1">
    <property type="nucleotide sequence ID" value="NZ_JBHSFU010000009.1"/>
</dbReference>
<protein>
    <submittedName>
        <fullName evidence="2">YbbR-like domain-containing protein</fullName>
    </submittedName>
</protein>
<reference evidence="3" key="1">
    <citation type="journal article" date="2019" name="Int. J. Syst. Evol. Microbiol.">
        <title>The Global Catalogue of Microorganisms (GCM) 10K type strain sequencing project: providing services to taxonomists for standard genome sequencing and annotation.</title>
        <authorList>
            <consortium name="The Broad Institute Genomics Platform"/>
            <consortium name="The Broad Institute Genome Sequencing Center for Infectious Disease"/>
            <person name="Wu L."/>
            <person name="Ma J."/>
        </authorList>
    </citation>
    <scope>NUCLEOTIDE SEQUENCE [LARGE SCALE GENOMIC DNA]</scope>
    <source>
        <strain evidence="3">CGMCC 4.7426</strain>
    </source>
</reference>
<sequence length="408" mass="44850">MDNWFKSPWFVRTISLAFAVVLYVFVQVEVSQYQNDPRIFTGNSDSIETLSDVPLEIRIDEDKYVVSGVPEFVTVTLEGSTGTLTAAAKQRNFDIYVNLEGLGEGTHTVEVQAANAPEDLQLYIEPKTIEVTIKERASEEFEVAVDFINTDQLPQGYEVGEMQVEPEKVTITSSKEIIDQIAIVKVFVDVSGLKESIDNREVPVNVYNARGKELSVRVEPGSVTVSAEIRNPSKTVPVNIATTGELPEGYSLASLSANIDEVKIFGTSDVLEGIEEVSTKEINLSDIKESGTVNIGLDLPKNVTTSRSDPIEVSIELEQTKKVSNVPINVENAGENEEITFVEPEQSQMEVTVIGQQNKIDRLTAEDIEMSINVEGLDEGEHEVPVNVNGPENVEIRPAYGQVTVNIS</sequence>
<accession>A0ABV9DMG6</accession>
<keyword evidence="1" id="KW-0812">Transmembrane</keyword>
<feature type="transmembrane region" description="Helical" evidence="1">
    <location>
        <begin position="9"/>
        <end position="26"/>
    </location>
</feature>
<keyword evidence="1" id="KW-1133">Transmembrane helix</keyword>
<dbReference type="EMBL" id="JBHSFU010000009">
    <property type="protein sequence ID" value="MFC4559608.1"/>
    <property type="molecule type" value="Genomic_DNA"/>
</dbReference>
<dbReference type="InterPro" id="IPR012505">
    <property type="entry name" value="YbbR"/>
</dbReference>
<dbReference type="Gene3D" id="2.170.120.30">
    <property type="match status" value="2"/>
</dbReference>
<dbReference type="Gene3D" id="2.170.120.40">
    <property type="entry name" value="YbbR-like domain"/>
    <property type="match status" value="2"/>
</dbReference>
<evidence type="ECO:0000313" key="2">
    <source>
        <dbReference type="EMBL" id="MFC4559608.1"/>
    </source>
</evidence>
<keyword evidence="3" id="KW-1185">Reference proteome</keyword>
<comment type="caution">
    <text evidence="2">The sequence shown here is derived from an EMBL/GenBank/DDBJ whole genome shotgun (WGS) entry which is preliminary data.</text>
</comment>
<gene>
    <name evidence="2" type="ORF">ACFO3D_15525</name>
</gene>
<evidence type="ECO:0000313" key="3">
    <source>
        <dbReference type="Proteomes" id="UP001595989"/>
    </source>
</evidence>
<dbReference type="PANTHER" id="PTHR37804:SF1">
    <property type="entry name" value="CDAA REGULATORY PROTEIN CDAR"/>
    <property type="match status" value="1"/>
</dbReference>
<name>A0ABV9DMG6_9BACI</name>
<dbReference type="InterPro" id="IPR053154">
    <property type="entry name" value="c-di-AMP_regulator"/>
</dbReference>
<organism evidence="2 3">
    <name type="scientific">Virgibacillus kekensis</name>
    <dbReference type="NCBI Taxonomy" id="202261"/>
    <lineage>
        <taxon>Bacteria</taxon>
        <taxon>Bacillati</taxon>
        <taxon>Bacillota</taxon>
        <taxon>Bacilli</taxon>
        <taxon>Bacillales</taxon>
        <taxon>Bacillaceae</taxon>
        <taxon>Virgibacillus</taxon>
    </lineage>
</organism>
<dbReference type="Proteomes" id="UP001595989">
    <property type="component" value="Unassembled WGS sequence"/>
</dbReference>
<dbReference type="PANTHER" id="PTHR37804">
    <property type="entry name" value="CDAA REGULATORY PROTEIN CDAR"/>
    <property type="match status" value="1"/>
</dbReference>
<proteinExistence type="predicted"/>
<evidence type="ECO:0000256" key="1">
    <source>
        <dbReference type="SAM" id="Phobius"/>
    </source>
</evidence>